<dbReference type="EMBL" id="CAJOBG010000136">
    <property type="protein sequence ID" value="CAF3764333.1"/>
    <property type="molecule type" value="Genomic_DNA"/>
</dbReference>
<reference evidence="3" key="1">
    <citation type="submission" date="2021-02" db="EMBL/GenBank/DDBJ databases">
        <authorList>
            <person name="Nowell W R."/>
        </authorList>
    </citation>
    <scope>NUCLEOTIDE SEQUENCE</scope>
</reference>
<keyword evidence="4" id="KW-1185">Reference proteome</keyword>
<keyword evidence="1" id="KW-0460">Magnesium</keyword>
<feature type="binding site" evidence="1">
    <location>
        <position position="121"/>
    </location>
    <ligand>
        <name>Mg(2+)</name>
        <dbReference type="ChEBI" id="CHEBI:18420"/>
        <label>1</label>
    </ligand>
</feature>
<dbReference type="Gene3D" id="1.10.4080.10">
    <property type="entry name" value="ADP-ribosylation/Crystallin J1"/>
    <property type="match status" value="1"/>
</dbReference>
<dbReference type="InterPro" id="IPR050792">
    <property type="entry name" value="ADP-ribosylglycohydrolase"/>
</dbReference>
<organism evidence="3 4">
    <name type="scientific">Rotaria magnacalcarata</name>
    <dbReference type="NCBI Taxonomy" id="392030"/>
    <lineage>
        <taxon>Eukaryota</taxon>
        <taxon>Metazoa</taxon>
        <taxon>Spiralia</taxon>
        <taxon>Gnathifera</taxon>
        <taxon>Rotifera</taxon>
        <taxon>Eurotatoria</taxon>
        <taxon>Bdelloidea</taxon>
        <taxon>Philodinida</taxon>
        <taxon>Philodinidae</taxon>
        <taxon>Rotaria</taxon>
    </lineage>
</organism>
<accession>A0A818Z3I0</accession>
<keyword evidence="1" id="KW-0479">Metal-binding</keyword>
<sequence length="754" mass="84960">MHVLTIINIFHCIILEPPKQQHFPSNQLEADKPWLDLQYHDPDETSIKTPHDLEHDMVELSYQIDEKILNQIAGSMIGMALGDALGARVEFQPHRLLVENPVTDLQGGGTWGLSKGQFTDDTSMALCLANSLVTQKKFNPYDQLVRYKWWYKEGYMSSTGQCFDIGMSTSESLNAFEIRQIAFAKEHNIPQKEMDYLSDESLIKTFDVYCSREHVAGNGALMRLAPVPIFFYKYPEYAVEYSGISGQITHGDIKAYDACRYYGALIVAALTGYTKDKILDKDFYSKHLQWFRGTPLCNEIKRIAEGSYQKKGGYAEGIRGKGYIVDALEAALWAFWSDHNSFEQGALAAVNLGDDTDTTAAIYGQLAGAYYGYKALPRNWRKHVYAKKFMINLSKWIAYEGQMWKPSEPIIANTSSLPSKSHAHEENANIVINGPNLNLNLPHNATVTNKAPGSEHEEPINSESYINPRKRLINAPNRCTKNQIVASTSTICKDTLKQQTMNEHSTFEHQPNEAIMETPLEKFDLTIDSSSIEKCFQSTDSGQCVQKAQKDHNQCKLRLCGSQLIPSRDEYISTNRSNSNQRSHVHEEVKSSKLLLGGRSSEKRVESLFNIPDSNRAGIRNTPASHYSNTHRDNGSTALVDDRHSQRVPPPISRSFTKHSTDSSSVVMTSQQYVYQKPANSKNSYQLKSIRFNSQGTMENIIHDTQLHQMIVPGPFTQAESKIKPIQEKRAENIPNIDSANSLSANGRNNDKKH</sequence>
<evidence type="ECO:0008006" key="5">
    <source>
        <dbReference type="Google" id="ProtNLM"/>
    </source>
</evidence>
<dbReference type="AlphaFoldDB" id="A0A818Z3I0"/>
<dbReference type="Proteomes" id="UP000663866">
    <property type="component" value="Unassembled WGS sequence"/>
</dbReference>
<feature type="region of interest" description="Disordered" evidence="2">
    <location>
        <begin position="613"/>
        <end position="664"/>
    </location>
</feature>
<dbReference type="Pfam" id="PF03747">
    <property type="entry name" value="ADP_ribosyl_GH"/>
    <property type="match status" value="1"/>
</dbReference>
<dbReference type="InterPro" id="IPR005502">
    <property type="entry name" value="Ribosyl_crysJ1"/>
</dbReference>
<evidence type="ECO:0000313" key="4">
    <source>
        <dbReference type="Proteomes" id="UP000663866"/>
    </source>
</evidence>
<comment type="caution">
    <text evidence="3">The sequence shown here is derived from an EMBL/GenBank/DDBJ whole genome shotgun (WGS) entry which is preliminary data.</text>
</comment>
<feature type="compositionally biased region" description="Basic and acidic residues" evidence="2">
    <location>
        <begin position="630"/>
        <end position="645"/>
    </location>
</feature>
<gene>
    <name evidence="3" type="ORF">OVN521_LOCUS1870</name>
</gene>
<comment type="cofactor">
    <cofactor evidence="1">
        <name>Mg(2+)</name>
        <dbReference type="ChEBI" id="CHEBI:18420"/>
    </cofactor>
    <text evidence="1">Binds 2 magnesium ions per subunit.</text>
</comment>
<dbReference type="PANTHER" id="PTHR16222">
    <property type="entry name" value="ADP-RIBOSYLGLYCOHYDROLASE"/>
    <property type="match status" value="1"/>
</dbReference>
<protein>
    <recommendedName>
        <fullName evidence="5">ADP-ribosylglycohydrolase</fullName>
    </recommendedName>
</protein>
<feature type="compositionally biased region" description="Basic and acidic residues" evidence="2">
    <location>
        <begin position="723"/>
        <end position="732"/>
    </location>
</feature>
<feature type="binding site" evidence="1">
    <location>
        <position position="358"/>
    </location>
    <ligand>
        <name>Mg(2+)</name>
        <dbReference type="ChEBI" id="CHEBI:18420"/>
        <label>1</label>
    </ligand>
</feature>
<evidence type="ECO:0000256" key="2">
    <source>
        <dbReference type="SAM" id="MobiDB-lite"/>
    </source>
</evidence>
<feature type="binding site" evidence="1">
    <location>
        <position position="120"/>
    </location>
    <ligand>
        <name>Mg(2+)</name>
        <dbReference type="ChEBI" id="CHEBI:18420"/>
        <label>1</label>
    </ligand>
</feature>
<feature type="binding site" evidence="1">
    <location>
        <position position="119"/>
    </location>
    <ligand>
        <name>Mg(2+)</name>
        <dbReference type="ChEBI" id="CHEBI:18420"/>
        <label>1</label>
    </ligand>
</feature>
<feature type="binding site" evidence="1">
    <location>
        <position position="357"/>
    </location>
    <ligand>
        <name>Mg(2+)</name>
        <dbReference type="ChEBI" id="CHEBI:18420"/>
        <label>1</label>
    </ligand>
</feature>
<evidence type="ECO:0000256" key="1">
    <source>
        <dbReference type="PIRSR" id="PIRSR605502-1"/>
    </source>
</evidence>
<proteinExistence type="predicted"/>
<feature type="binding site" evidence="1">
    <location>
        <position position="355"/>
    </location>
    <ligand>
        <name>Mg(2+)</name>
        <dbReference type="ChEBI" id="CHEBI:18420"/>
        <label>1</label>
    </ligand>
</feature>
<name>A0A818Z3I0_9BILA</name>
<feature type="region of interest" description="Disordered" evidence="2">
    <location>
        <begin position="723"/>
        <end position="754"/>
    </location>
</feature>
<evidence type="ECO:0000313" key="3">
    <source>
        <dbReference type="EMBL" id="CAF3764333.1"/>
    </source>
</evidence>
<dbReference type="GO" id="GO:0046872">
    <property type="term" value="F:metal ion binding"/>
    <property type="evidence" value="ECO:0007669"/>
    <property type="project" value="UniProtKB-KW"/>
</dbReference>
<dbReference type="PANTHER" id="PTHR16222:SF12">
    <property type="entry name" value="ADP-RIBOSYLGLYCOHYDROLASE-RELATED"/>
    <property type="match status" value="1"/>
</dbReference>
<dbReference type="SUPFAM" id="SSF101478">
    <property type="entry name" value="ADP-ribosylglycohydrolase"/>
    <property type="match status" value="1"/>
</dbReference>
<feature type="compositionally biased region" description="Polar residues" evidence="2">
    <location>
        <begin position="736"/>
        <end position="748"/>
    </location>
</feature>
<dbReference type="InterPro" id="IPR036705">
    <property type="entry name" value="Ribosyl_crysJ1_sf"/>
</dbReference>